<evidence type="ECO:0000256" key="1">
    <source>
        <dbReference type="SAM" id="MobiDB-lite"/>
    </source>
</evidence>
<protein>
    <submittedName>
        <fullName evidence="2">Uncharacterized protein</fullName>
    </submittedName>
</protein>
<reference evidence="3" key="1">
    <citation type="submission" date="2017-02" db="EMBL/GenBank/DDBJ databases">
        <authorList>
            <person name="Varghese N."/>
            <person name="Submissions S."/>
        </authorList>
    </citation>
    <scope>NUCLEOTIDE SEQUENCE [LARGE SCALE GENOMIC DNA]</scope>
    <source>
        <strain evidence="3">DSM 22385</strain>
    </source>
</reference>
<dbReference type="STRING" id="572036.SAMN05661099_1224"/>
<accession>A0A1T5B3H3</accession>
<sequence>MTTGGSDRGWGFLLGIVLGRSEVTILRLSYGWQRKSEVGKLKSEVGGLMDFRQVDFRQDLTAESAEFTQRAQRSGFPALDFRQGLTAESAEFYAKGAKNWISDEFTTEDTEETRRKQRSGFPA</sequence>
<evidence type="ECO:0000313" key="2">
    <source>
        <dbReference type="EMBL" id="SKB41433.1"/>
    </source>
</evidence>
<evidence type="ECO:0000313" key="3">
    <source>
        <dbReference type="Proteomes" id="UP000189981"/>
    </source>
</evidence>
<organism evidence="2 3">
    <name type="scientific">Daejeonella lutea</name>
    <dbReference type="NCBI Taxonomy" id="572036"/>
    <lineage>
        <taxon>Bacteria</taxon>
        <taxon>Pseudomonadati</taxon>
        <taxon>Bacteroidota</taxon>
        <taxon>Sphingobacteriia</taxon>
        <taxon>Sphingobacteriales</taxon>
        <taxon>Sphingobacteriaceae</taxon>
        <taxon>Daejeonella</taxon>
    </lineage>
</organism>
<keyword evidence="3" id="KW-1185">Reference proteome</keyword>
<proteinExistence type="predicted"/>
<dbReference type="EMBL" id="FUYR01000001">
    <property type="protein sequence ID" value="SKB41433.1"/>
    <property type="molecule type" value="Genomic_DNA"/>
</dbReference>
<dbReference type="AlphaFoldDB" id="A0A1T5B3H3"/>
<gene>
    <name evidence="2" type="ORF">SAMN05661099_1224</name>
</gene>
<dbReference type="Proteomes" id="UP000189981">
    <property type="component" value="Unassembled WGS sequence"/>
</dbReference>
<feature type="region of interest" description="Disordered" evidence="1">
    <location>
        <begin position="104"/>
        <end position="123"/>
    </location>
</feature>
<name>A0A1T5B3H3_9SPHI</name>